<accession>A0A3N1UNA1</accession>
<sequence>MSTLRQVCHCENCGNEADMVVTCTWVDVEEDSGKVSKKKKETRKCTMCGHEADMILDEDK</sequence>
<dbReference type="Proteomes" id="UP000276223">
    <property type="component" value="Unassembled WGS sequence"/>
</dbReference>
<comment type="caution">
    <text evidence="1">The sequence shown here is derived from an EMBL/GenBank/DDBJ whole genome shotgun (WGS) entry which is preliminary data.</text>
</comment>
<dbReference type="OrthoDB" id="5421813at2"/>
<organism evidence="1 2">
    <name type="scientific">Desulfosoma caldarium</name>
    <dbReference type="NCBI Taxonomy" id="610254"/>
    <lineage>
        <taxon>Bacteria</taxon>
        <taxon>Pseudomonadati</taxon>
        <taxon>Thermodesulfobacteriota</taxon>
        <taxon>Syntrophobacteria</taxon>
        <taxon>Syntrophobacterales</taxon>
        <taxon>Syntrophobacteraceae</taxon>
        <taxon>Desulfosoma</taxon>
    </lineage>
</organism>
<dbReference type="AlphaFoldDB" id="A0A3N1UNA1"/>
<gene>
    <name evidence="1" type="ORF">EDC27_2493</name>
</gene>
<evidence type="ECO:0000313" key="1">
    <source>
        <dbReference type="EMBL" id="ROQ91208.1"/>
    </source>
</evidence>
<keyword evidence="2" id="KW-1185">Reference proteome</keyword>
<protein>
    <submittedName>
        <fullName evidence="1">Uncharacterized protein</fullName>
    </submittedName>
</protein>
<proteinExistence type="predicted"/>
<reference evidence="1 2" key="1">
    <citation type="submission" date="2018-11" db="EMBL/GenBank/DDBJ databases">
        <title>Genomic Encyclopedia of Type Strains, Phase IV (KMG-IV): sequencing the most valuable type-strain genomes for metagenomic binning, comparative biology and taxonomic classification.</title>
        <authorList>
            <person name="Goeker M."/>
        </authorList>
    </citation>
    <scope>NUCLEOTIDE SEQUENCE [LARGE SCALE GENOMIC DNA]</scope>
    <source>
        <strain evidence="1 2">DSM 22027</strain>
    </source>
</reference>
<dbReference type="RefSeq" id="WP_123290916.1">
    <property type="nucleotide sequence ID" value="NZ_RJVA01000013.1"/>
</dbReference>
<name>A0A3N1UNA1_9BACT</name>
<evidence type="ECO:0000313" key="2">
    <source>
        <dbReference type="Proteomes" id="UP000276223"/>
    </source>
</evidence>
<dbReference type="EMBL" id="RJVA01000013">
    <property type="protein sequence ID" value="ROQ91208.1"/>
    <property type="molecule type" value="Genomic_DNA"/>
</dbReference>